<gene>
    <name evidence="10" type="primary">vapC_2</name>
    <name evidence="8" type="synonym">vapC</name>
    <name evidence="10" type="ORF">TthHB5018_05060</name>
</gene>
<dbReference type="PANTHER" id="PTHR33653">
    <property type="entry name" value="RIBONUCLEASE VAPC2"/>
    <property type="match status" value="1"/>
</dbReference>
<dbReference type="GO" id="GO:0090729">
    <property type="term" value="F:toxin activity"/>
    <property type="evidence" value="ECO:0007669"/>
    <property type="project" value="UniProtKB-KW"/>
</dbReference>
<dbReference type="Proteomes" id="UP000596099">
    <property type="component" value="Chromosome"/>
</dbReference>
<comment type="cofactor">
    <cofactor evidence="1 8">
        <name>Mg(2+)</name>
        <dbReference type="ChEBI" id="CHEBI:18420"/>
    </cofactor>
</comment>
<organism evidence="10 11">
    <name type="scientific">Thermus thermophilus</name>
    <dbReference type="NCBI Taxonomy" id="274"/>
    <lineage>
        <taxon>Bacteria</taxon>
        <taxon>Thermotogati</taxon>
        <taxon>Deinococcota</taxon>
        <taxon>Deinococci</taxon>
        <taxon>Thermales</taxon>
        <taxon>Thermaceae</taxon>
        <taxon>Thermus</taxon>
    </lineage>
</organism>
<dbReference type="GO" id="GO:0004540">
    <property type="term" value="F:RNA nuclease activity"/>
    <property type="evidence" value="ECO:0007669"/>
    <property type="project" value="InterPro"/>
</dbReference>
<dbReference type="EC" id="3.1.-.-" evidence="8"/>
<proteinExistence type="inferred from homology"/>
<keyword evidence="4 8" id="KW-0479">Metal-binding</keyword>
<evidence type="ECO:0000256" key="7">
    <source>
        <dbReference type="ARBA" id="ARBA00038093"/>
    </source>
</evidence>
<dbReference type="GO" id="GO:0016787">
    <property type="term" value="F:hydrolase activity"/>
    <property type="evidence" value="ECO:0007669"/>
    <property type="project" value="UniProtKB-KW"/>
</dbReference>
<reference evidence="11" key="1">
    <citation type="submission" date="2021-01" db="EMBL/GenBank/DDBJ databases">
        <title>Complete Genome Sequence of Thermus thermophilus Strain HB5018, Isolated from Mine Onsen Hot Spring.</title>
        <authorList>
            <person name="Miyazaki K."/>
            <person name="Moriya T."/>
            <person name="Nemoto N."/>
            <person name="Oshima T."/>
            <person name="Yura K."/>
            <person name="Bessho Y."/>
        </authorList>
    </citation>
    <scope>NUCLEOTIDE SEQUENCE [LARGE SCALE GENOMIC DNA]</scope>
    <source>
        <strain evidence="11">HB5018</strain>
    </source>
</reference>
<feature type="domain" description="PIN" evidence="9">
    <location>
        <begin position="1"/>
        <end position="124"/>
    </location>
</feature>
<sequence>MVLDTSALLGILFREEGYEELLEQLRRTRPHKVAAPTLAEAGIVLGARLGFERVHLLFELLTELQAEIVPFTERHAREAISAYRRYGRGKHPAGLNFGDCLSYALARVEGEPLLYKGQDFDRTDLAWKPS</sequence>
<keyword evidence="5 8" id="KW-0378">Hydrolase</keyword>
<feature type="binding site" evidence="8">
    <location>
        <position position="4"/>
    </location>
    <ligand>
        <name>Mg(2+)</name>
        <dbReference type="ChEBI" id="CHEBI:18420"/>
    </ligand>
</feature>
<evidence type="ECO:0000256" key="3">
    <source>
        <dbReference type="ARBA" id="ARBA00022722"/>
    </source>
</evidence>
<dbReference type="RefSeq" id="WP_143590560.1">
    <property type="nucleotide sequence ID" value="NZ_AP019801.1"/>
</dbReference>
<evidence type="ECO:0000313" key="11">
    <source>
        <dbReference type="Proteomes" id="UP000596099"/>
    </source>
</evidence>
<keyword evidence="8" id="KW-0800">Toxin</keyword>
<dbReference type="Gene3D" id="3.40.50.1010">
    <property type="entry name" value="5'-nuclease"/>
    <property type="match status" value="1"/>
</dbReference>
<dbReference type="InterPro" id="IPR050556">
    <property type="entry name" value="Type_II_TA_system_RNase"/>
</dbReference>
<dbReference type="GO" id="GO:0000287">
    <property type="term" value="F:magnesium ion binding"/>
    <property type="evidence" value="ECO:0007669"/>
    <property type="project" value="UniProtKB-UniRule"/>
</dbReference>
<dbReference type="SUPFAM" id="SSF88723">
    <property type="entry name" value="PIN domain-like"/>
    <property type="match status" value="1"/>
</dbReference>
<keyword evidence="2 8" id="KW-1277">Toxin-antitoxin system</keyword>
<dbReference type="PANTHER" id="PTHR33653:SF1">
    <property type="entry name" value="RIBONUCLEASE VAPC2"/>
    <property type="match status" value="1"/>
</dbReference>
<dbReference type="InterPro" id="IPR029060">
    <property type="entry name" value="PIN-like_dom_sf"/>
</dbReference>
<evidence type="ECO:0000256" key="5">
    <source>
        <dbReference type="ARBA" id="ARBA00022801"/>
    </source>
</evidence>
<evidence type="ECO:0000313" key="10">
    <source>
        <dbReference type="EMBL" id="BCP65572.1"/>
    </source>
</evidence>
<evidence type="ECO:0000256" key="2">
    <source>
        <dbReference type="ARBA" id="ARBA00022649"/>
    </source>
</evidence>
<dbReference type="CDD" id="cd09871">
    <property type="entry name" value="PIN_MtVapC28-VapC30-like"/>
    <property type="match status" value="1"/>
</dbReference>
<accession>A0A7R7YHT4</accession>
<dbReference type="AlphaFoldDB" id="A0A7R7YHT4"/>
<protein>
    <recommendedName>
        <fullName evidence="8">Ribonuclease VapC</fullName>
        <shortName evidence="8">RNase VapC</shortName>
        <ecNumber evidence="8">3.1.-.-</ecNumber>
    </recommendedName>
    <alternativeName>
        <fullName evidence="8">Toxin VapC</fullName>
    </alternativeName>
</protein>
<keyword evidence="3 8" id="KW-0540">Nuclease</keyword>
<comment type="function">
    <text evidence="8">Toxic component of a toxin-antitoxin (TA) system. An RNase.</text>
</comment>
<feature type="binding site" evidence="8">
    <location>
        <position position="99"/>
    </location>
    <ligand>
        <name>Mg(2+)</name>
        <dbReference type="ChEBI" id="CHEBI:18420"/>
    </ligand>
</feature>
<evidence type="ECO:0000256" key="8">
    <source>
        <dbReference type="HAMAP-Rule" id="MF_00265"/>
    </source>
</evidence>
<evidence type="ECO:0000256" key="4">
    <source>
        <dbReference type="ARBA" id="ARBA00022723"/>
    </source>
</evidence>
<evidence type="ECO:0000256" key="1">
    <source>
        <dbReference type="ARBA" id="ARBA00001946"/>
    </source>
</evidence>
<keyword evidence="6 8" id="KW-0460">Magnesium</keyword>
<dbReference type="HAMAP" id="MF_00265">
    <property type="entry name" value="VapC_Nob1"/>
    <property type="match status" value="1"/>
</dbReference>
<name>A0A7R7YHT4_THETH</name>
<dbReference type="Pfam" id="PF01850">
    <property type="entry name" value="PIN"/>
    <property type="match status" value="1"/>
</dbReference>
<evidence type="ECO:0000259" key="9">
    <source>
        <dbReference type="Pfam" id="PF01850"/>
    </source>
</evidence>
<evidence type="ECO:0000256" key="6">
    <source>
        <dbReference type="ARBA" id="ARBA00022842"/>
    </source>
</evidence>
<dbReference type="EMBL" id="AP024270">
    <property type="protein sequence ID" value="BCP65572.1"/>
    <property type="molecule type" value="Genomic_DNA"/>
</dbReference>
<comment type="similarity">
    <text evidence="7 8">Belongs to the PINc/VapC protein family.</text>
</comment>
<dbReference type="InterPro" id="IPR022907">
    <property type="entry name" value="VapC_family"/>
</dbReference>
<dbReference type="InterPro" id="IPR002716">
    <property type="entry name" value="PIN_dom"/>
</dbReference>